<evidence type="ECO:0000313" key="2">
    <source>
        <dbReference type="EMBL" id="GKV18631.1"/>
    </source>
</evidence>
<dbReference type="Proteomes" id="UP001054252">
    <property type="component" value="Unassembled WGS sequence"/>
</dbReference>
<accession>A0AAV5K1W3</accession>
<dbReference type="PANTHER" id="PTHR11614">
    <property type="entry name" value="PHOSPHOLIPASE-RELATED"/>
    <property type="match status" value="1"/>
</dbReference>
<dbReference type="InterPro" id="IPR051044">
    <property type="entry name" value="MAG_DAG_Lipase"/>
</dbReference>
<keyword evidence="3" id="KW-1185">Reference proteome</keyword>
<organism evidence="2 3">
    <name type="scientific">Rubroshorea leprosula</name>
    <dbReference type="NCBI Taxonomy" id="152421"/>
    <lineage>
        <taxon>Eukaryota</taxon>
        <taxon>Viridiplantae</taxon>
        <taxon>Streptophyta</taxon>
        <taxon>Embryophyta</taxon>
        <taxon>Tracheophyta</taxon>
        <taxon>Spermatophyta</taxon>
        <taxon>Magnoliopsida</taxon>
        <taxon>eudicotyledons</taxon>
        <taxon>Gunneridae</taxon>
        <taxon>Pentapetalae</taxon>
        <taxon>rosids</taxon>
        <taxon>malvids</taxon>
        <taxon>Malvales</taxon>
        <taxon>Dipterocarpaceae</taxon>
        <taxon>Rubroshorea</taxon>
    </lineage>
</organism>
<evidence type="ECO:0000259" key="1">
    <source>
        <dbReference type="Pfam" id="PF12146"/>
    </source>
</evidence>
<evidence type="ECO:0000313" key="3">
    <source>
        <dbReference type="Proteomes" id="UP001054252"/>
    </source>
</evidence>
<dbReference type="SUPFAM" id="SSF53474">
    <property type="entry name" value="alpha/beta-Hydrolases"/>
    <property type="match status" value="1"/>
</dbReference>
<dbReference type="AlphaFoldDB" id="A0AAV5K1W3"/>
<dbReference type="InterPro" id="IPR022742">
    <property type="entry name" value="Hydrolase_4"/>
</dbReference>
<feature type="domain" description="Serine aminopeptidase S33" evidence="1">
    <location>
        <begin position="51"/>
        <end position="219"/>
    </location>
</feature>
<dbReference type="EMBL" id="BPVZ01000051">
    <property type="protein sequence ID" value="GKV18631.1"/>
    <property type="molecule type" value="Genomic_DNA"/>
</dbReference>
<reference evidence="2 3" key="1">
    <citation type="journal article" date="2021" name="Commun. Biol.">
        <title>The genome of Shorea leprosula (Dipterocarpaceae) highlights the ecological relevance of drought in aseasonal tropical rainforests.</title>
        <authorList>
            <person name="Ng K.K.S."/>
            <person name="Kobayashi M.J."/>
            <person name="Fawcett J.A."/>
            <person name="Hatakeyama M."/>
            <person name="Paape T."/>
            <person name="Ng C.H."/>
            <person name="Ang C.C."/>
            <person name="Tnah L.H."/>
            <person name="Lee C.T."/>
            <person name="Nishiyama T."/>
            <person name="Sese J."/>
            <person name="O'Brien M.J."/>
            <person name="Copetti D."/>
            <person name="Mohd Noor M.I."/>
            <person name="Ong R.C."/>
            <person name="Putra M."/>
            <person name="Sireger I.Z."/>
            <person name="Indrioko S."/>
            <person name="Kosugi Y."/>
            <person name="Izuno A."/>
            <person name="Isagi Y."/>
            <person name="Lee S.L."/>
            <person name="Shimizu K.K."/>
        </authorList>
    </citation>
    <scope>NUCLEOTIDE SEQUENCE [LARGE SCALE GENOMIC DNA]</scope>
    <source>
        <strain evidence="2">214</strain>
    </source>
</reference>
<name>A0AAV5K1W3_9ROSI</name>
<comment type="caution">
    <text evidence="2">The sequence shown here is derived from an EMBL/GenBank/DDBJ whole genome shotgun (WGS) entry which is preliminary data.</text>
</comment>
<dbReference type="Gene3D" id="3.40.50.1820">
    <property type="entry name" value="alpha/beta hydrolase"/>
    <property type="match status" value="1"/>
</dbReference>
<proteinExistence type="predicted"/>
<sequence>MNHRRFTSGAKRQRKRTTLLEAARNQGIKILLHLAKSPISLHKVMAPISSPPRGIICGIHGYEIDISRNSQSTVIFHGQKDFACFAVDIEGIRGYVPNIGFVVQDSLSFFNSTKQDPKFHGLPCFLYGKSMGAAICLLIHLDDPNGFDGAILIAPMCKISDKVQIVTFIARFLPTLAIIPAADIVQKSIKVEEKRIIRDMNPVRYRGRPRSGTAFELLRVT</sequence>
<dbReference type="InterPro" id="IPR029058">
    <property type="entry name" value="AB_hydrolase_fold"/>
</dbReference>
<protein>
    <recommendedName>
        <fullName evidence="1">Serine aminopeptidase S33 domain-containing protein</fullName>
    </recommendedName>
</protein>
<gene>
    <name evidence="2" type="ORF">SLEP1_g28981</name>
</gene>
<dbReference type="Pfam" id="PF12146">
    <property type="entry name" value="Hydrolase_4"/>
    <property type="match status" value="1"/>
</dbReference>